<dbReference type="HOGENOM" id="CLU_021913_0_0_1"/>
<dbReference type="Gene3D" id="2.130.10.10">
    <property type="entry name" value="YVTN repeat-like/Quinoprotein amine dehydrogenase"/>
    <property type="match status" value="1"/>
</dbReference>
<feature type="compositionally biased region" description="Pro residues" evidence="1">
    <location>
        <begin position="227"/>
        <end position="238"/>
    </location>
</feature>
<evidence type="ECO:0000313" key="3">
    <source>
        <dbReference type="Proteomes" id="UP000029964"/>
    </source>
</evidence>
<sequence length="746" mass="80791">MDDPVALEDTIHEMANSLTRLGTDEGHSHIAAPRTGAADAAAAAPGAAGGPTGQAPRVHIFTSISSSSSSDPNSSAPFPVPVAGTTPSPTSAKSSSSSSSPSTSTTSTNTRQSLCLGLGLGLGPPGLGLAPQYTCTLSPPASPERDTGAAASPTSTRTFIPWPALDGEATYIRPSLEFLQRRPSTRNSMQQPQHPGRRMSIASSRHTRSSSTASASSSPYVHGASPFPAPSKPLPAVPPSLRSSSSSNHNPPSSGDRSSPSDRSSSHYSYDNMDYMDRFSQSSSTASDPSRSSFQSLRIRPPIPPRPPEHLRPGHHLHPRNQMQMKRETTSTTSSSSPPPPALSQPSPHLEVVYWKQLHGAERRKSGKTNMIYYLDMSEPSATVATKHGNSVIKFWSLATGSVKSTVKISSYVEPRTRCRDYMIRSHSILSEAAQMAAIATRFGRSIEIWNWDRHKRLQVIDDADRWVAGRFESYDSRWTPLAAYRGKDNIIDLFAATTREKKPFAKVRTIDLRKAGLPLIPQYPELALSSTSPLLVVAAGPRTPRAGRPPPDRETLLVTWDIEDYRETSHTPHRVVRPWQHKELETALPCGLFSHGDLVVSLWIPAGYRTVATPAAGGGGMEYTLAPTAVPFRYVLVWDLSENSTRTYGIPNTVSCISPDCRFVAYCHVAERRTKLAILDAQSGDELWAIGGEGNLESLTEVGDLSKVTELAFSGDGRLLLIGDVEGNTSVYDVREATRRPSTRF</sequence>
<accession>A0A086SZP6</accession>
<evidence type="ECO:0000256" key="1">
    <source>
        <dbReference type="SAM" id="MobiDB-lite"/>
    </source>
</evidence>
<protein>
    <submittedName>
        <fullName evidence="2">Uncharacterized protein</fullName>
    </submittedName>
</protein>
<dbReference type="InterPro" id="IPR015943">
    <property type="entry name" value="WD40/YVTN_repeat-like_dom_sf"/>
</dbReference>
<organism evidence="2 3">
    <name type="scientific">Hapsidospora chrysogenum (strain ATCC 11550 / CBS 779.69 / DSM 880 / IAM 14645 / JCM 23072 / IMI 49137)</name>
    <name type="common">Acremonium chrysogenum</name>
    <dbReference type="NCBI Taxonomy" id="857340"/>
    <lineage>
        <taxon>Eukaryota</taxon>
        <taxon>Fungi</taxon>
        <taxon>Dikarya</taxon>
        <taxon>Ascomycota</taxon>
        <taxon>Pezizomycotina</taxon>
        <taxon>Sordariomycetes</taxon>
        <taxon>Hypocreomycetidae</taxon>
        <taxon>Hypocreales</taxon>
        <taxon>Bionectriaceae</taxon>
        <taxon>Hapsidospora</taxon>
    </lineage>
</organism>
<feature type="compositionally biased region" description="Low complexity" evidence="1">
    <location>
        <begin position="280"/>
        <end position="300"/>
    </location>
</feature>
<dbReference type="OrthoDB" id="5242786at2759"/>
<name>A0A086SZP6_HAPC1</name>
<feature type="compositionally biased region" description="Low complexity" evidence="1">
    <location>
        <begin position="200"/>
        <end position="218"/>
    </location>
</feature>
<dbReference type="EMBL" id="JPKY01000090">
    <property type="protein sequence ID" value="KFH42578.1"/>
    <property type="molecule type" value="Genomic_DNA"/>
</dbReference>
<feature type="compositionally biased region" description="Low complexity" evidence="1">
    <location>
        <begin position="85"/>
        <end position="108"/>
    </location>
</feature>
<dbReference type="STRING" id="857340.A0A086SZP6"/>
<gene>
    <name evidence="2" type="ORF">ACRE_066560</name>
</gene>
<reference evidence="3" key="1">
    <citation type="journal article" date="2014" name="Genome Announc.">
        <title>Genome sequence and annotation of Acremonium chrysogenum, producer of the beta-lactam antibiotic cephalosporin C.</title>
        <authorList>
            <person name="Terfehr D."/>
            <person name="Dahlmann T.A."/>
            <person name="Specht T."/>
            <person name="Zadra I."/>
            <person name="Kuernsteiner H."/>
            <person name="Kueck U."/>
        </authorList>
    </citation>
    <scope>NUCLEOTIDE SEQUENCE [LARGE SCALE GENOMIC DNA]</scope>
    <source>
        <strain evidence="3">ATCC 11550 / CBS 779.69 / DSM 880 / IAM 14645 / JCM 23072 / IMI 49137</strain>
    </source>
</reference>
<keyword evidence="3" id="KW-1185">Reference proteome</keyword>
<dbReference type="SUPFAM" id="SSF50969">
    <property type="entry name" value="YVTN repeat-like/Quinoprotein amine dehydrogenase"/>
    <property type="match status" value="1"/>
</dbReference>
<feature type="region of interest" description="Disordered" evidence="1">
    <location>
        <begin position="19"/>
        <end position="161"/>
    </location>
</feature>
<feature type="compositionally biased region" description="Low complexity" evidence="1">
    <location>
        <begin position="63"/>
        <end position="75"/>
    </location>
</feature>
<feature type="compositionally biased region" description="Low complexity" evidence="1">
    <location>
        <begin position="31"/>
        <end position="46"/>
    </location>
</feature>
<comment type="caution">
    <text evidence="2">The sequence shown here is derived from an EMBL/GenBank/DDBJ whole genome shotgun (WGS) entry which is preliminary data.</text>
</comment>
<proteinExistence type="predicted"/>
<feature type="region of interest" description="Disordered" evidence="1">
    <location>
        <begin position="175"/>
        <end position="347"/>
    </location>
</feature>
<dbReference type="Proteomes" id="UP000029964">
    <property type="component" value="Unassembled WGS sequence"/>
</dbReference>
<feature type="compositionally biased region" description="Low complexity" evidence="1">
    <location>
        <begin position="239"/>
        <end position="271"/>
    </location>
</feature>
<dbReference type="AlphaFoldDB" id="A0A086SZP6"/>
<evidence type="ECO:0000313" key="2">
    <source>
        <dbReference type="EMBL" id="KFH42578.1"/>
    </source>
</evidence>
<dbReference type="InterPro" id="IPR011044">
    <property type="entry name" value="Quino_amine_DH_bsu"/>
</dbReference>